<name>A0A2N8HB50_9BACT</name>
<dbReference type="SMART" id="SM00028">
    <property type="entry name" value="TPR"/>
    <property type="match status" value="3"/>
</dbReference>
<dbReference type="OrthoDB" id="182525at2"/>
<feature type="region of interest" description="Disordered" evidence="8">
    <location>
        <begin position="431"/>
        <end position="464"/>
    </location>
</feature>
<dbReference type="InterPro" id="IPR011990">
    <property type="entry name" value="TPR-like_helical_dom_sf"/>
</dbReference>
<dbReference type="Pfam" id="PF00263">
    <property type="entry name" value="Secretin"/>
    <property type="match status" value="1"/>
</dbReference>
<reference evidence="11 12" key="1">
    <citation type="journal article" date="2017" name="BMC Genomics">
        <title>Genome sequencing of 39 Akkermansia muciniphila isolates reveals its population structure, genomic and functional diverisity, and global distribution in mammalian gut microbiotas.</title>
        <authorList>
            <person name="Guo X."/>
            <person name="Li S."/>
            <person name="Zhang J."/>
            <person name="Wu F."/>
            <person name="Li X."/>
            <person name="Wu D."/>
            <person name="Zhang M."/>
            <person name="Ou Z."/>
            <person name="Jie Z."/>
            <person name="Yan Q."/>
            <person name="Li P."/>
            <person name="Yi J."/>
            <person name="Peng Y."/>
        </authorList>
    </citation>
    <scope>NUCLEOTIDE SEQUENCE [LARGE SCALE GENOMIC DNA]</scope>
    <source>
        <strain evidence="11 12">GP24</strain>
    </source>
</reference>
<dbReference type="PANTHER" id="PTHR30332:SF24">
    <property type="entry name" value="SECRETIN GSPD-RELATED"/>
    <property type="match status" value="1"/>
</dbReference>
<comment type="similarity">
    <text evidence="7">Belongs to the bacterial secretin family.</text>
</comment>
<comment type="caution">
    <text evidence="11">The sequence shown here is derived from an EMBL/GenBank/DDBJ whole genome shotgun (WGS) entry which is preliminary data.</text>
</comment>
<keyword evidence="3" id="KW-0677">Repeat</keyword>
<dbReference type="NCBIfam" id="NF042912">
    <property type="entry name" value="Amuc_1098_fam"/>
    <property type="match status" value="1"/>
</dbReference>
<dbReference type="InterPro" id="IPR049997">
    <property type="entry name" value="Amuc_1098-like"/>
</dbReference>
<proteinExistence type="inferred from homology"/>
<dbReference type="AlphaFoldDB" id="A0A2N8HB50"/>
<dbReference type="InterPro" id="IPR004846">
    <property type="entry name" value="T2SS/T3SS_dom"/>
</dbReference>
<evidence type="ECO:0000256" key="8">
    <source>
        <dbReference type="SAM" id="MobiDB-lite"/>
    </source>
</evidence>
<keyword evidence="2 9" id="KW-0732">Signal</keyword>
<dbReference type="InterPro" id="IPR050810">
    <property type="entry name" value="Bact_Secretion_Sys_Channel"/>
</dbReference>
<evidence type="ECO:0000256" key="7">
    <source>
        <dbReference type="RuleBase" id="RU004003"/>
    </source>
</evidence>
<keyword evidence="5" id="KW-0472">Membrane</keyword>
<feature type="domain" description="Type II/III secretion system secretin-like" evidence="10">
    <location>
        <begin position="736"/>
        <end position="878"/>
    </location>
</feature>
<feature type="repeat" description="TPR" evidence="6">
    <location>
        <begin position="118"/>
        <end position="151"/>
    </location>
</feature>
<dbReference type="Pfam" id="PF07719">
    <property type="entry name" value="TPR_2"/>
    <property type="match status" value="1"/>
</dbReference>
<dbReference type="Gene3D" id="1.25.40.10">
    <property type="entry name" value="Tetratricopeptide repeat domain"/>
    <property type="match status" value="1"/>
</dbReference>
<evidence type="ECO:0000256" key="6">
    <source>
        <dbReference type="PROSITE-ProRule" id="PRU00339"/>
    </source>
</evidence>
<feature type="region of interest" description="Disordered" evidence="8">
    <location>
        <begin position="340"/>
        <end position="366"/>
    </location>
</feature>
<evidence type="ECO:0000259" key="10">
    <source>
        <dbReference type="Pfam" id="PF00263"/>
    </source>
</evidence>
<feature type="compositionally biased region" description="Polar residues" evidence="8">
    <location>
        <begin position="431"/>
        <end position="440"/>
    </location>
</feature>
<dbReference type="GO" id="GO:0015627">
    <property type="term" value="C:type II protein secretion system complex"/>
    <property type="evidence" value="ECO:0007669"/>
    <property type="project" value="TreeGrafter"/>
</dbReference>
<feature type="repeat" description="TPR" evidence="6">
    <location>
        <begin position="70"/>
        <end position="103"/>
    </location>
</feature>
<evidence type="ECO:0000256" key="5">
    <source>
        <dbReference type="ARBA" id="ARBA00023136"/>
    </source>
</evidence>
<dbReference type="PANTHER" id="PTHR30332">
    <property type="entry name" value="PROBABLE GENERAL SECRETION PATHWAY PROTEIN D"/>
    <property type="match status" value="1"/>
</dbReference>
<dbReference type="SUPFAM" id="SSF48452">
    <property type="entry name" value="TPR-like"/>
    <property type="match status" value="1"/>
</dbReference>
<evidence type="ECO:0000256" key="1">
    <source>
        <dbReference type="ARBA" id="ARBA00004370"/>
    </source>
</evidence>
<keyword evidence="4 6" id="KW-0802">TPR repeat</keyword>
<feature type="repeat" description="TPR" evidence="6">
    <location>
        <begin position="183"/>
        <end position="216"/>
    </location>
</feature>
<evidence type="ECO:0000256" key="4">
    <source>
        <dbReference type="ARBA" id="ARBA00022803"/>
    </source>
</evidence>
<dbReference type="GO" id="GO:0016020">
    <property type="term" value="C:membrane"/>
    <property type="evidence" value="ECO:0007669"/>
    <property type="project" value="UniProtKB-SubCell"/>
</dbReference>
<dbReference type="PROSITE" id="PS50293">
    <property type="entry name" value="TPR_REGION"/>
    <property type="match status" value="1"/>
</dbReference>
<evidence type="ECO:0000313" key="11">
    <source>
        <dbReference type="EMBL" id="PNC17073.1"/>
    </source>
</evidence>
<protein>
    <submittedName>
        <fullName evidence="11">Type II and III secretion system protein</fullName>
    </submittedName>
</protein>
<evidence type="ECO:0000256" key="9">
    <source>
        <dbReference type="SAM" id="SignalP"/>
    </source>
</evidence>
<comment type="subcellular location">
    <subcellularLocation>
        <location evidence="1">Membrane</location>
    </subcellularLocation>
</comment>
<feature type="compositionally biased region" description="Gly residues" evidence="8">
    <location>
        <begin position="442"/>
        <end position="457"/>
    </location>
</feature>
<evidence type="ECO:0000313" key="12">
    <source>
        <dbReference type="Proteomes" id="UP000236000"/>
    </source>
</evidence>
<evidence type="ECO:0000256" key="3">
    <source>
        <dbReference type="ARBA" id="ARBA00022737"/>
    </source>
</evidence>
<dbReference type="InterPro" id="IPR019734">
    <property type="entry name" value="TPR_rpt"/>
</dbReference>
<dbReference type="PROSITE" id="PS50005">
    <property type="entry name" value="TPR"/>
    <property type="match status" value="3"/>
</dbReference>
<feature type="chain" id="PRO_5014931900" evidence="9">
    <location>
        <begin position="29"/>
        <end position="912"/>
    </location>
</feature>
<accession>A0A2N8HB50</accession>
<dbReference type="InterPro" id="IPR013105">
    <property type="entry name" value="TPR_2"/>
</dbReference>
<dbReference type="Proteomes" id="UP000236000">
    <property type="component" value="Unassembled WGS sequence"/>
</dbReference>
<sequence length="912" mass="98408">MDHAPLYQPKRSLIALMAIAASCPFAQAGDGGAVGTSSAYGSSYAGPGSYYQSDAARQAMARREAQTQEAMQLLAEGRNLYREGKYKEALDKFNAAYNMLPAAPINDQRKEAIANNIGDASIAVAQEYIKVGRYDEAEKLLQDAIKLNPRDVKLAKQTLEYMKDPIRTNPALTPEHVKNVEKVNTLLHMAYGYYDLGDYDKAIAEFNKVLVIDPYNVAARRGQETVNRRRMAYYAAAYDETRSTMLAEVDKMWERPIPMEAPTGADGLDNTPMTDVNGATANLMKLKSIIIPSVSFEDTTVEDAIDYLRKKSIELDRTVGPNGERGINFVINDAQPAAVTPAAPPAEDPGFGEESTEITEVAPAAAPQESIRTRKIGQLKLTNVPMLEVLRFICRNAGLRQKVEDYAVTILPAGGNDVDLYQRTFSVPPGFQSSLRNTVGDSDGGGTEDPFGGGGESSSGLKPMPSIRSLLQKSGISFPEGATAFLVNGNSSLVVRNTSGNLDLIEGLIENTRGESQQVRIMTKFVEVTQENTEELGFDWIVTPFSVSNDRSTFLGGGTNYGTGLIPDDFTQSPGGVSGWPVNNNSSNTDGNGLINGLATGGNRTGDYAISKNSVDNLLNSTNRSEATKKNPAPGIMSLTGIYDEGAFQMLMRGLSQKKGSDVLTAPSVTAKSGETAKIEIIREFWYPTEYEPPELPNNVSSWGGGNYNNRNNVLDDLVGTENPAQVTSFPVTPATPGVFEMKPVGVTLEVVPTIGDNKYIIDLNFKPSIVEFEGFVNYGSPIQSTGVGSDGKPMSLTLTENRIEQPIFSKRSVETSLFIYDGHTVAIGGLITENVQTVEDKVPIFGDLPLIGRFFRSNSDNHIKKNLMIFVTGQIIDATGQPVRGNALPTTANAAAPESALPASEGLLPPM</sequence>
<dbReference type="EMBL" id="PJKA01000013">
    <property type="protein sequence ID" value="PNC17073.1"/>
    <property type="molecule type" value="Genomic_DNA"/>
</dbReference>
<dbReference type="GO" id="GO:0009306">
    <property type="term" value="P:protein secretion"/>
    <property type="evidence" value="ECO:0007669"/>
    <property type="project" value="InterPro"/>
</dbReference>
<organism evidence="11 12">
    <name type="scientific">Akkermansia muciniphila</name>
    <dbReference type="NCBI Taxonomy" id="239935"/>
    <lineage>
        <taxon>Bacteria</taxon>
        <taxon>Pseudomonadati</taxon>
        <taxon>Verrucomicrobiota</taxon>
        <taxon>Verrucomicrobiia</taxon>
        <taxon>Verrucomicrobiales</taxon>
        <taxon>Akkermansiaceae</taxon>
        <taxon>Akkermansia</taxon>
    </lineage>
</organism>
<gene>
    <name evidence="11" type="ORF">CXU22_10560</name>
</gene>
<evidence type="ECO:0000256" key="2">
    <source>
        <dbReference type="ARBA" id="ARBA00022729"/>
    </source>
</evidence>
<dbReference type="RefSeq" id="WP_102715274.1">
    <property type="nucleotide sequence ID" value="NZ_CABMLK010000002.1"/>
</dbReference>
<dbReference type="Pfam" id="PF13181">
    <property type="entry name" value="TPR_8"/>
    <property type="match status" value="1"/>
</dbReference>
<feature type="signal peptide" evidence="9">
    <location>
        <begin position="1"/>
        <end position="28"/>
    </location>
</feature>